<reference evidence="3 4" key="1">
    <citation type="submission" date="2010-12" db="EMBL/GenBank/DDBJ databases">
        <authorList>
            <person name="Muzny D."/>
            <person name="Qin X."/>
            <person name="Deng J."/>
            <person name="Jiang H."/>
            <person name="Liu Y."/>
            <person name="Qu J."/>
            <person name="Song X.-Z."/>
            <person name="Zhang L."/>
            <person name="Thornton R."/>
            <person name="Coyle M."/>
            <person name="Francisco L."/>
            <person name="Jackson L."/>
            <person name="Javaid M."/>
            <person name="Korchina V."/>
            <person name="Kovar C."/>
            <person name="Mata R."/>
            <person name="Mathew T."/>
            <person name="Ngo R."/>
            <person name="Nguyen L."/>
            <person name="Nguyen N."/>
            <person name="Okwuonu G."/>
            <person name="Ongeri F."/>
            <person name="Pham C."/>
            <person name="Simmons D."/>
            <person name="Wilczek-Boney K."/>
            <person name="Hale W."/>
            <person name="Jakkamsetti A."/>
            <person name="Pham P."/>
            <person name="Ruth R."/>
            <person name="San Lucas F."/>
            <person name="Warren J."/>
            <person name="Zhang J."/>
            <person name="Zhao Z."/>
            <person name="Zhou C."/>
            <person name="Zhu D."/>
            <person name="Lee S."/>
            <person name="Bess C."/>
            <person name="Blankenburg K."/>
            <person name="Forbes L."/>
            <person name="Fu Q."/>
            <person name="Gubbala S."/>
            <person name="Hirani K."/>
            <person name="Jayaseelan J.C."/>
            <person name="Lara F."/>
            <person name="Munidasa M."/>
            <person name="Palculict T."/>
            <person name="Patil S."/>
            <person name="Pu L.-L."/>
            <person name="Saada N."/>
            <person name="Tang L."/>
            <person name="Weissenberger G."/>
            <person name="Zhu Y."/>
            <person name="Hemphill L."/>
            <person name="Shang Y."/>
            <person name="Youmans B."/>
            <person name="Ayvaz T."/>
            <person name="Ross M."/>
            <person name="Santibanez J."/>
            <person name="Aqrawi P."/>
            <person name="Gross S."/>
            <person name="Joshi V."/>
            <person name="Fowler G."/>
            <person name="Nazareth L."/>
            <person name="Reid J."/>
            <person name="Worley K."/>
            <person name="Petrosino J."/>
            <person name="Highlander S."/>
            <person name="Gibbs R."/>
        </authorList>
    </citation>
    <scope>NUCLEOTIDE SEQUENCE [LARGE SCALE GENOMIC DNA]</scope>
    <source>
        <strain evidence="3 4">ATCC 700641</strain>
    </source>
</reference>
<evidence type="ECO:0000313" key="4">
    <source>
        <dbReference type="Proteomes" id="UP000002814"/>
    </source>
</evidence>
<feature type="signal peptide" evidence="2">
    <location>
        <begin position="1"/>
        <end position="25"/>
    </location>
</feature>
<feature type="compositionally biased region" description="Basic and acidic residues" evidence="1">
    <location>
        <begin position="25"/>
        <end position="48"/>
    </location>
</feature>
<accession>E7S8V8</accession>
<gene>
    <name evidence="3" type="ORF">HMPREF9421_0494</name>
</gene>
<evidence type="ECO:0008006" key="5">
    <source>
        <dbReference type="Google" id="ProtNLM"/>
    </source>
</evidence>
<proteinExistence type="predicted"/>
<protein>
    <recommendedName>
        <fullName evidence="5">Lipoprotein</fullName>
    </recommendedName>
</protein>
<evidence type="ECO:0000256" key="2">
    <source>
        <dbReference type="SAM" id="SignalP"/>
    </source>
</evidence>
<comment type="caution">
    <text evidence="3">The sequence shown here is derived from an EMBL/GenBank/DDBJ whole genome shotgun (WGS) entry which is preliminary data.</text>
</comment>
<dbReference type="AlphaFoldDB" id="E7S8V8"/>
<dbReference type="PROSITE" id="PS51257">
    <property type="entry name" value="PROKAR_LIPOPROTEIN"/>
    <property type="match status" value="1"/>
</dbReference>
<name>E7S8V8_9STRE</name>
<dbReference type="RefSeq" id="WP_006595409.1">
    <property type="nucleotide sequence ID" value="NZ_GL636091.1"/>
</dbReference>
<dbReference type="Proteomes" id="UP000002814">
    <property type="component" value="Unassembled WGS sequence"/>
</dbReference>
<keyword evidence="4" id="KW-1185">Reference proteome</keyword>
<feature type="region of interest" description="Disordered" evidence="1">
    <location>
        <begin position="23"/>
        <end position="48"/>
    </location>
</feature>
<organism evidence="3 4">
    <name type="scientific">Streptococcus australis ATCC 700641</name>
    <dbReference type="NCBI Taxonomy" id="888833"/>
    <lineage>
        <taxon>Bacteria</taxon>
        <taxon>Bacillati</taxon>
        <taxon>Bacillota</taxon>
        <taxon>Bacilli</taxon>
        <taxon>Lactobacillales</taxon>
        <taxon>Streptococcaceae</taxon>
        <taxon>Streptococcus</taxon>
    </lineage>
</organism>
<evidence type="ECO:0000313" key="3">
    <source>
        <dbReference type="EMBL" id="EFV99956.1"/>
    </source>
</evidence>
<feature type="chain" id="PRO_5039404310" description="Lipoprotein" evidence="2">
    <location>
        <begin position="26"/>
        <end position="72"/>
    </location>
</feature>
<evidence type="ECO:0000256" key="1">
    <source>
        <dbReference type="SAM" id="MobiDB-lite"/>
    </source>
</evidence>
<keyword evidence="2" id="KW-0732">Signal</keyword>
<dbReference type="HOGENOM" id="CLU_2720452_0_0_9"/>
<sequence>MKKLVKYGVLPACLLLLAACSSKPATEKKQAKEDKVEQSSESQEEKTKNKLRKMEILFFVPSSRTILLVSQP</sequence>
<dbReference type="EMBL" id="AEQR01000005">
    <property type="protein sequence ID" value="EFV99956.1"/>
    <property type="molecule type" value="Genomic_DNA"/>
</dbReference>